<dbReference type="InterPro" id="IPR052212">
    <property type="entry name" value="PH-like_domain"/>
</dbReference>
<organism evidence="4">
    <name type="scientific">Hyalella azteca</name>
    <name type="common">Amphipod</name>
    <dbReference type="NCBI Taxonomy" id="294128"/>
    <lineage>
        <taxon>Eukaryota</taxon>
        <taxon>Metazoa</taxon>
        <taxon>Ecdysozoa</taxon>
        <taxon>Arthropoda</taxon>
        <taxon>Crustacea</taxon>
        <taxon>Multicrustacea</taxon>
        <taxon>Malacostraca</taxon>
        <taxon>Eumalacostraca</taxon>
        <taxon>Peracarida</taxon>
        <taxon>Amphipoda</taxon>
        <taxon>Senticaudata</taxon>
        <taxon>Talitrida</taxon>
        <taxon>Talitroidea</taxon>
        <taxon>Hyalellidae</taxon>
        <taxon>Hyalella</taxon>
    </lineage>
</organism>
<dbReference type="AlphaFoldDB" id="A0A6A0GS58"/>
<feature type="region of interest" description="Disordered" evidence="2">
    <location>
        <begin position="261"/>
        <end position="311"/>
    </location>
</feature>
<keyword evidence="1" id="KW-0175">Coiled coil</keyword>
<feature type="coiled-coil region" evidence="1">
    <location>
        <begin position="29"/>
        <end position="84"/>
    </location>
</feature>
<evidence type="ECO:0000259" key="3">
    <source>
        <dbReference type="PROSITE" id="PS50003"/>
    </source>
</evidence>
<dbReference type="PROSITE" id="PS50003">
    <property type="entry name" value="PH_DOMAIN"/>
    <property type="match status" value="1"/>
</dbReference>
<feature type="domain" description="PH" evidence="3">
    <location>
        <begin position="380"/>
        <end position="486"/>
    </location>
</feature>
<accession>A0A6A0GS58</accession>
<evidence type="ECO:0000256" key="2">
    <source>
        <dbReference type="SAM" id="MobiDB-lite"/>
    </source>
</evidence>
<dbReference type="SMART" id="SM00233">
    <property type="entry name" value="PH"/>
    <property type="match status" value="1"/>
</dbReference>
<dbReference type="Pfam" id="PF00169">
    <property type="entry name" value="PH"/>
    <property type="match status" value="1"/>
</dbReference>
<feature type="compositionally biased region" description="Basic residues" evidence="2">
    <location>
        <begin position="297"/>
        <end position="307"/>
    </location>
</feature>
<evidence type="ECO:0000256" key="1">
    <source>
        <dbReference type="SAM" id="Coils"/>
    </source>
</evidence>
<evidence type="ECO:0000313" key="4">
    <source>
        <dbReference type="EMBL" id="KAA0184479.1"/>
    </source>
</evidence>
<feature type="compositionally biased region" description="Polar residues" evidence="2">
    <location>
        <begin position="181"/>
        <end position="194"/>
    </location>
</feature>
<dbReference type="EMBL" id="JQDR03016927">
    <property type="protein sequence ID" value="KAA0184479.1"/>
    <property type="molecule type" value="Genomic_DNA"/>
</dbReference>
<dbReference type="Proteomes" id="UP000711488">
    <property type="component" value="Unassembled WGS sequence"/>
</dbReference>
<dbReference type="InterPro" id="IPR001849">
    <property type="entry name" value="PH_domain"/>
</dbReference>
<dbReference type="PANTHER" id="PTHR12156:SF5">
    <property type="entry name" value="FI18040P1"/>
    <property type="match status" value="1"/>
</dbReference>
<reference evidence="4" key="3">
    <citation type="submission" date="2019-06" db="EMBL/GenBank/DDBJ databases">
        <authorList>
            <person name="Poynton C."/>
            <person name="Hasenbein S."/>
            <person name="Benoit J.B."/>
            <person name="Sepulveda M.S."/>
            <person name="Poelchau M.F."/>
            <person name="Murali S.C."/>
            <person name="Chen S."/>
            <person name="Glastad K.M."/>
            <person name="Werren J.H."/>
            <person name="Vineis J.H."/>
            <person name="Bowen J.L."/>
            <person name="Friedrich M."/>
            <person name="Jones J."/>
            <person name="Robertson H.M."/>
            <person name="Feyereisen R."/>
            <person name="Mechler-Hickson A."/>
            <person name="Mathers N."/>
            <person name="Lee C.E."/>
            <person name="Colbourne J.K."/>
            <person name="Biales A."/>
            <person name="Johnston J.S."/>
            <person name="Wellborn G.A."/>
            <person name="Rosendale A.J."/>
            <person name="Cridge A.G."/>
            <person name="Munoz-Torres M.C."/>
            <person name="Bain P.A."/>
            <person name="Manny A.R."/>
            <person name="Major K.M."/>
            <person name="Lambert F.N."/>
            <person name="Vulpe C.D."/>
            <person name="Tuck P."/>
            <person name="Blalock B.J."/>
            <person name="Lin Y.-Y."/>
            <person name="Smith M.E."/>
            <person name="Ochoa-Acuna H."/>
            <person name="Chen M.-J.M."/>
            <person name="Childers C.P."/>
            <person name="Qu J."/>
            <person name="Dugan S."/>
            <person name="Lee S.L."/>
            <person name="Chao H."/>
            <person name="Dinh H."/>
            <person name="Han Y."/>
            <person name="Doddapaneni H."/>
            <person name="Worley K.C."/>
            <person name="Muzny D.M."/>
            <person name="Gibbs R.A."/>
            <person name="Richards S."/>
        </authorList>
    </citation>
    <scope>NUCLEOTIDE SEQUENCE</scope>
    <source>
        <strain evidence="4">HAZT.00-mixed</strain>
        <tissue evidence="4">Whole organism</tissue>
    </source>
</reference>
<reference evidence="4" key="2">
    <citation type="journal article" date="2018" name="Environ. Sci. Technol.">
        <title>The Toxicogenome of Hyalella azteca: A Model for Sediment Ecotoxicology and Evolutionary Toxicology.</title>
        <authorList>
            <person name="Poynton H.C."/>
            <person name="Hasenbein S."/>
            <person name="Benoit J.B."/>
            <person name="Sepulveda M.S."/>
            <person name="Poelchau M.F."/>
            <person name="Hughes D.S.T."/>
            <person name="Murali S.C."/>
            <person name="Chen S."/>
            <person name="Glastad K.M."/>
            <person name="Goodisman M.A.D."/>
            <person name="Werren J.H."/>
            <person name="Vineis J.H."/>
            <person name="Bowen J.L."/>
            <person name="Friedrich M."/>
            <person name="Jones J."/>
            <person name="Robertson H.M."/>
            <person name="Feyereisen R."/>
            <person name="Mechler-Hickson A."/>
            <person name="Mathers N."/>
            <person name="Lee C.E."/>
            <person name="Colbourne J.K."/>
            <person name="Biales A."/>
            <person name="Johnston J.S."/>
            <person name="Wellborn G.A."/>
            <person name="Rosendale A.J."/>
            <person name="Cridge A.G."/>
            <person name="Munoz-Torres M.C."/>
            <person name="Bain P.A."/>
            <person name="Manny A.R."/>
            <person name="Major K.M."/>
            <person name="Lambert F.N."/>
            <person name="Vulpe C.D."/>
            <person name="Tuck P."/>
            <person name="Blalock B.J."/>
            <person name="Lin Y.Y."/>
            <person name="Smith M.E."/>
            <person name="Ochoa-Acuna H."/>
            <person name="Chen M.M."/>
            <person name="Childers C.P."/>
            <person name="Qu J."/>
            <person name="Dugan S."/>
            <person name="Lee S.L."/>
            <person name="Chao H."/>
            <person name="Dinh H."/>
            <person name="Han Y."/>
            <person name="Doddapaneni H."/>
            <person name="Worley K.C."/>
            <person name="Muzny D.M."/>
            <person name="Gibbs R.A."/>
            <person name="Richards S."/>
        </authorList>
    </citation>
    <scope>NUCLEOTIDE SEQUENCE</scope>
    <source>
        <strain evidence="4">HAZT.00-mixed</strain>
        <tissue evidence="4">Whole organism</tissue>
    </source>
</reference>
<reference evidence="4" key="1">
    <citation type="submission" date="2014-08" db="EMBL/GenBank/DDBJ databases">
        <authorList>
            <person name="Murali S."/>
            <person name="Richards S."/>
            <person name="Bandaranaike D."/>
            <person name="Bellair M."/>
            <person name="Blankenburg K."/>
            <person name="Chao H."/>
            <person name="Dinh H."/>
            <person name="Doddapaneni H."/>
            <person name="Dugan-Rocha S."/>
            <person name="Elkadiri S."/>
            <person name="Gnanaolivu R."/>
            <person name="Hughes D."/>
            <person name="Lee S."/>
            <person name="Li M."/>
            <person name="Ming W."/>
            <person name="Munidasa M."/>
            <person name="Muniz J."/>
            <person name="Nguyen L."/>
            <person name="Osuji N."/>
            <person name="Pu L.-L."/>
            <person name="Puazo M."/>
            <person name="Skinner E."/>
            <person name="Qu C."/>
            <person name="Quiroz J."/>
            <person name="Raj R."/>
            <person name="Weissenberger G."/>
            <person name="Xin Y."/>
            <person name="Zou X."/>
            <person name="Han Y."/>
            <person name="Worley K."/>
            <person name="Muzny D."/>
            <person name="Gibbs R."/>
        </authorList>
    </citation>
    <scope>NUCLEOTIDE SEQUENCE</scope>
    <source>
        <strain evidence="4">HAZT.00-mixed</strain>
        <tissue evidence="4">Whole organism</tissue>
    </source>
</reference>
<dbReference type="SUPFAM" id="SSF50729">
    <property type="entry name" value="PH domain-like"/>
    <property type="match status" value="1"/>
</dbReference>
<dbReference type="PANTHER" id="PTHR12156">
    <property type="entry name" value="PLECKSTRIN HOMOLOGY-LIKE DOMAIN, FAMILY B, MEMBER 3"/>
    <property type="match status" value="1"/>
</dbReference>
<feature type="compositionally biased region" description="Polar residues" evidence="2">
    <location>
        <begin position="268"/>
        <end position="285"/>
    </location>
</feature>
<name>A0A6A0GS58_HYAAZ</name>
<gene>
    <name evidence="4" type="ORF">HAZT_HAZT004333</name>
</gene>
<proteinExistence type="predicted"/>
<dbReference type="InterPro" id="IPR011993">
    <property type="entry name" value="PH-like_dom_sf"/>
</dbReference>
<sequence>MTSLESVSECEELLRAERNEALQYTTDLKRSVADLARQEEEAYRELEVERALLEAECGDVEREVERLESILLQLNERSRTMELRHSGDRDQDHQDLRVGVWARESLDCASNSFMDCEAGAREAEVQQKQEKLSGKFSLENIIEDSRQRNRANIAAAVGGSMSRGLSPRSPEALCGRPGPTGASSRQGLGVLQSDSSRVTSHNVLCLCSDEVDSNAYQGQPSQLSFSDVVMRDHERGGEDLRPLSESSSFCGAAGDHTPPSFCGASGDHTPTSFGATGDHTPTSFGATGENAPPSVRFRPRSGTRSKQQRPLTRYLPVKSTEPSSLQFNLRQHIESAGHQIELCSNIVLTSTSCRGYLHKLSGSAKNKSPQGGALVSPHQTSKNSGRLFGMKAYNKRWFVFDRDEKALIYYADKSESKAKGFIYFADIEEVYVDHLNAYTVNGSKKSGKNCPAVAFCVKARSRTLSLLAPSPAAMRIWVEVIFTGAEGYHTYDEY</sequence>
<feature type="region of interest" description="Disordered" evidence="2">
    <location>
        <begin position="158"/>
        <end position="194"/>
    </location>
</feature>
<protein>
    <recommendedName>
        <fullName evidence="3">PH domain-containing protein</fullName>
    </recommendedName>
</protein>
<comment type="caution">
    <text evidence="4">The sequence shown here is derived from an EMBL/GenBank/DDBJ whole genome shotgun (WGS) entry which is preliminary data.</text>
</comment>
<dbReference type="Gene3D" id="2.30.29.30">
    <property type="entry name" value="Pleckstrin-homology domain (PH domain)/Phosphotyrosine-binding domain (PTB)"/>
    <property type="match status" value="1"/>
</dbReference>